<accession>A0A0L6UB93</accession>
<dbReference type="Proteomes" id="UP000037035">
    <property type="component" value="Unassembled WGS sequence"/>
</dbReference>
<protein>
    <submittedName>
        <fullName evidence="1">Uncharacterized protein</fullName>
    </submittedName>
</protein>
<evidence type="ECO:0000313" key="2">
    <source>
        <dbReference type="Proteomes" id="UP000037035"/>
    </source>
</evidence>
<keyword evidence="2" id="KW-1185">Reference proteome</keyword>
<sequence>MVGSTKRNVGISWGKIDKILRKIQVKFCQLQRLIAQQTLKGANIKTTTNLQVAWTGFIIGTTDYEELLSLCRQNKPELSHATSETSFTLKDGKKVAKKGPNNFIDYIRQGSKFYGELVEIFQVSLGWDGVLFKIVHYDS</sequence>
<name>A0A0L6UB93_9BASI</name>
<dbReference type="AlphaFoldDB" id="A0A0L6UB93"/>
<organism evidence="1 2">
    <name type="scientific">Puccinia sorghi</name>
    <dbReference type="NCBI Taxonomy" id="27349"/>
    <lineage>
        <taxon>Eukaryota</taxon>
        <taxon>Fungi</taxon>
        <taxon>Dikarya</taxon>
        <taxon>Basidiomycota</taxon>
        <taxon>Pucciniomycotina</taxon>
        <taxon>Pucciniomycetes</taxon>
        <taxon>Pucciniales</taxon>
        <taxon>Pucciniaceae</taxon>
        <taxon>Puccinia</taxon>
    </lineage>
</organism>
<dbReference type="VEuPathDB" id="FungiDB:VP01_7784g1"/>
<evidence type="ECO:0000313" key="1">
    <source>
        <dbReference type="EMBL" id="KNZ45818.1"/>
    </source>
</evidence>
<comment type="caution">
    <text evidence="1">The sequence shown here is derived from an EMBL/GenBank/DDBJ whole genome shotgun (WGS) entry which is preliminary data.</text>
</comment>
<proteinExistence type="predicted"/>
<gene>
    <name evidence="1" type="ORF">VP01_7784g1</name>
</gene>
<reference evidence="1 2" key="1">
    <citation type="submission" date="2015-08" db="EMBL/GenBank/DDBJ databases">
        <title>Next Generation Sequencing and Analysis of the Genome of Puccinia sorghi L Schw, the Causal Agent of Maize Common Rust.</title>
        <authorList>
            <person name="Rochi L."/>
            <person name="Burguener G."/>
            <person name="Darino M."/>
            <person name="Turjanski A."/>
            <person name="Kreff E."/>
            <person name="Dieguez M.J."/>
            <person name="Sacco F."/>
        </authorList>
    </citation>
    <scope>NUCLEOTIDE SEQUENCE [LARGE SCALE GENOMIC DNA]</scope>
    <source>
        <strain evidence="1 2">RO10H11247</strain>
    </source>
</reference>
<dbReference type="EMBL" id="LAVV01013254">
    <property type="protein sequence ID" value="KNZ45818.1"/>
    <property type="molecule type" value="Genomic_DNA"/>
</dbReference>